<keyword evidence="7 13" id="KW-0297">G-protein coupled receptor</keyword>
<reference evidence="17" key="1">
    <citation type="submission" date="2025-08" db="UniProtKB">
        <authorList>
            <consortium name="RefSeq"/>
        </authorList>
    </citation>
    <scope>IDENTIFICATION</scope>
    <source>
        <strain evidence="17">Nigerian</strain>
        <tissue evidence="17">Liver and blood</tissue>
    </source>
</reference>
<dbReference type="InterPro" id="IPR000725">
    <property type="entry name" value="Olfact_rcpt"/>
</dbReference>
<dbReference type="AlphaFoldDB" id="A0A8J0SZQ0"/>
<keyword evidence="4 13" id="KW-0812">Transmembrane</keyword>
<keyword evidence="5 14" id="KW-0552">Olfaction</keyword>
<proteinExistence type="inferred from homology"/>
<dbReference type="PRINTS" id="PR00245">
    <property type="entry name" value="OLFACTORYR"/>
</dbReference>
<dbReference type="GeneID" id="108646262"/>
<evidence type="ECO:0000259" key="15">
    <source>
        <dbReference type="PROSITE" id="PS50262"/>
    </source>
</evidence>
<evidence type="ECO:0000256" key="2">
    <source>
        <dbReference type="ARBA" id="ARBA00022475"/>
    </source>
</evidence>
<evidence type="ECO:0000313" key="16">
    <source>
        <dbReference type="Proteomes" id="UP000008143"/>
    </source>
</evidence>
<evidence type="ECO:0000256" key="5">
    <source>
        <dbReference type="ARBA" id="ARBA00022725"/>
    </source>
</evidence>
<dbReference type="PANTHER" id="PTHR24242">
    <property type="entry name" value="G-PROTEIN COUPLED RECEPTOR"/>
    <property type="match status" value="1"/>
</dbReference>
<dbReference type="OMA" id="MTICENF"/>
<dbReference type="InterPro" id="IPR000276">
    <property type="entry name" value="GPCR_Rhodpsn"/>
</dbReference>
<feature type="transmembrane region" description="Helical" evidence="14">
    <location>
        <begin position="270"/>
        <end position="289"/>
    </location>
</feature>
<dbReference type="AGR" id="Xenbase:XB-GENE-29090731"/>
<keyword evidence="12 13" id="KW-0807">Transducer</keyword>
<evidence type="ECO:0000256" key="10">
    <source>
        <dbReference type="ARBA" id="ARBA00023170"/>
    </source>
</evidence>
<sequence>MRNQTVEEFLLVGFDVHSQLKCPLFLLFLVIYIITLAGNLVIIVLVYVHVHLHCPMFIFLGNLSLSDILFTTNIVPKMLSIILGEGGTLSFHGCLSQFYFYASVGSTECFLLTVMSYDRYLAICHPLHYNVIMNARLQKCLLVLSWLPVSIVTLVRIILIHQLDFCGPNVIDHFFCDLDPILQLSCSDTSIIENEVLAASVHVILLPFLFIVTTYARIILAIVRIPSIHGRQKTFSTCSSHLIVVCTYFLTLITVYGIPSKAHSSAATKLRSLLYIVLTPMFNPIVYSLRNKEIRYALQKLKTTVKLIRFM</sequence>
<evidence type="ECO:0000256" key="7">
    <source>
        <dbReference type="ARBA" id="ARBA00023040"/>
    </source>
</evidence>
<accession>A0A8J0SZQ0</accession>
<evidence type="ECO:0000256" key="1">
    <source>
        <dbReference type="ARBA" id="ARBA00004651"/>
    </source>
</evidence>
<keyword evidence="10 13" id="KW-0675">Receptor</keyword>
<organism evidence="16 17">
    <name type="scientific">Xenopus tropicalis</name>
    <name type="common">Western clawed frog</name>
    <name type="synonym">Silurana tropicalis</name>
    <dbReference type="NCBI Taxonomy" id="8364"/>
    <lineage>
        <taxon>Eukaryota</taxon>
        <taxon>Metazoa</taxon>
        <taxon>Chordata</taxon>
        <taxon>Craniata</taxon>
        <taxon>Vertebrata</taxon>
        <taxon>Euteleostomi</taxon>
        <taxon>Amphibia</taxon>
        <taxon>Batrachia</taxon>
        <taxon>Anura</taxon>
        <taxon>Pipoidea</taxon>
        <taxon>Pipidae</taxon>
        <taxon>Xenopodinae</taxon>
        <taxon>Xenopus</taxon>
        <taxon>Silurana</taxon>
    </lineage>
</organism>
<dbReference type="RefSeq" id="XP_017948221.1">
    <property type="nucleotide sequence ID" value="XM_018092732.2"/>
</dbReference>
<dbReference type="SUPFAM" id="SSF81321">
    <property type="entry name" value="Family A G protein-coupled receptor-like"/>
    <property type="match status" value="1"/>
</dbReference>
<name>A0A8J0SZQ0_XENTR</name>
<keyword evidence="2 14" id="KW-1003">Cell membrane</keyword>
<feature type="transmembrane region" description="Helical" evidence="14">
    <location>
        <begin position="24"/>
        <end position="50"/>
    </location>
</feature>
<evidence type="ECO:0000256" key="8">
    <source>
        <dbReference type="ARBA" id="ARBA00023136"/>
    </source>
</evidence>
<keyword evidence="3 14" id="KW-0716">Sensory transduction</keyword>
<keyword evidence="9" id="KW-1015">Disulfide bond</keyword>
<evidence type="ECO:0000256" key="6">
    <source>
        <dbReference type="ARBA" id="ARBA00022989"/>
    </source>
</evidence>
<feature type="transmembrane region" description="Helical" evidence="14">
    <location>
        <begin position="204"/>
        <end position="223"/>
    </location>
</feature>
<evidence type="ECO:0000313" key="18">
    <source>
        <dbReference type="Xenbase" id="XB-GENE-29090731"/>
    </source>
</evidence>
<dbReference type="InterPro" id="IPR050939">
    <property type="entry name" value="Olfactory_GPCR1"/>
</dbReference>
<dbReference type="GO" id="GO:0005886">
    <property type="term" value="C:plasma membrane"/>
    <property type="evidence" value="ECO:0007669"/>
    <property type="project" value="UniProtKB-SubCell"/>
</dbReference>
<evidence type="ECO:0000256" key="12">
    <source>
        <dbReference type="ARBA" id="ARBA00023224"/>
    </source>
</evidence>
<keyword evidence="6 14" id="KW-1133">Transmembrane helix</keyword>
<keyword evidence="11" id="KW-0325">Glycoprotein</keyword>
<dbReference type="PRINTS" id="PR00237">
    <property type="entry name" value="GPCRRHODOPSN"/>
</dbReference>
<evidence type="ECO:0000256" key="13">
    <source>
        <dbReference type="RuleBase" id="RU000688"/>
    </source>
</evidence>
<dbReference type="Pfam" id="PF13853">
    <property type="entry name" value="7tm_4"/>
    <property type="match status" value="1"/>
</dbReference>
<evidence type="ECO:0000256" key="14">
    <source>
        <dbReference type="RuleBase" id="RU363047"/>
    </source>
</evidence>
<dbReference type="OrthoDB" id="5967130at2759"/>
<comment type="similarity">
    <text evidence="13">Belongs to the G-protein coupled receptor 1 family.</text>
</comment>
<dbReference type="GO" id="GO:0004930">
    <property type="term" value="F:G protein-coupled receptor activity"/>
    <property type="evidence" value="ECO:0007669"/>
    <property type="project" value="UniProtKB-KW"/>
</dbReference>
<dbReference type="PROSITE" id="PS50262">
    <property type="entry name" value="G_PROTEIN_RECEP_F1_2"/>
    <property type="match status" value="1"/>
</dbReference>
<evidence type="ECO:0000256" key="11">
    <source>
        <dbReference type="ARBA" id="ARBA00023180"/>
    </source>
</evidence>
<dbReference type="Gene3D" id="1.20.1070.10">
    <property type="entry name" value="Rhodopsin 7-helix transmembrane proteins"/>
    <property type="match status" value="1"/>
</dbReference>
<gene>
    <name evidence="18" type="primary">or16g1</name>
    <name evidence="17" type="synonym">LOC108646262</name>
</gene>
<keyword evidence="8 14" id="KW-0472">Membrane</keyword>
<dbReference type="PANTHER" id="PTHR24242:SF404">
    <property type="entry name" value="OLFACTORY RECEPTOR"/>
    <property type="match status" value="1"/>
</dbReference>
<evidence type="ECO:0000313" key="17">
    <source>
        <dbReference type="RefSeq" id="XP_017948221.1"/>
    </source>
</evidence>
<dbReference type="CTD" id="108646262"/>
<feature type="transmembrane region" description="Helical" evidence="14">
    <location>
        <begin position="235"/>
        <end position="258"/>
    </location>
</feature>
<dbReference type="Xenbase" id="XB-GENE-29090731">
    <property type="gene designation" value="or16g1"/>
</dbReference>
<dbReference type="PROSITE" id="PS00237">
    <property type="entry name" value="G_PROTEIN_RECEP_F1_1"/>
    <property type="match status" value="1"/>
</dbReference>
<feature type="transmembrane region" description="Helical" evidence="14">
    <location>
        <begin position="140"/>
        <end position="159"/>
    </location>
</feature>
<dbReference type="FunFam" id="1.20.1070.10:FF:000010">
    <property type="entry name" value="Olfactory receptor"/>
    <property type="match status" value="1"/>
</dbReference>
<dbReference type="CDD" id="cd15911">
    <property type="entry name" value="7tmA_OR11A-like"/>
    <property type="match status" value="1"/>
</dbReference>
<dbReference type="Proteomes" id="UP000008143">
    <property type="component" value="Chromosome 3"/>
</dbReference>
<comment type="subcellular location">
    <subcellularLocation>
        <location evidence="1 14">Cell membrane</location>
        <topology evidence="1 14">Multi-pass membrane protein</topology>
    </subcellularLocation>
</comment>
<keyword evidence="16" id="KW-1185">Reference proteome</keyword>
<evidence type="ECO:0000256" key="9">
    <source>
        <dbReference type="ARBA" id="ARBA00023157"/>
    </source>
</evidence>
<feature type="domain" description="G-protein coupled receptors family 1 profile" evidence="15">
    <location>
        <begin position="38"/>
        <end position="287"/>
    </location>
</feature>
<evidence type="ECO:0000256" key="4">
    <source>
        <dbReference type="ARBA" id="ARBA00022692"/>
    </source>
</evidence>
<evidence type="ECO:0000256" key="3">
    <source>
        <dbReference type="ARBA" id="ARBA00022606"/>
    </source>
</evidence>
<dbReference type="KEGG" id="xtr:108646262"/>
<protein>
    <recommendedName>
        <fullName evidence="14">Olfactory receptor</fullName>
    </recommendedName>
</protein>
<dbReference type="GO" id="GO:0004984">
    <property type="term" value="F:olfactory receptor activity"/>
    <property type="evidence" value="ECO:0007669"/>
    <property type="project" value="InterPro"/>
</dbReference>
<dbReference type="InterPro" id="IPR017452">
    <property type="entry name" value="GPCR_Rhodpsn_7TM"/>
</dbReference>